<feature type="transmembrane region" description="Helical" evidence="2">
    <location>
        <begin position="12"/>
        <end position="31"/>
    </location>
</feature>
<evidence type="ECO:0000256" key="2">
    <source>
        <dbReference type="SAM" id="Phobius"/>
    </source>
</evidence>
<keyword evidence="2" id="KW-1133">Transmembrane helix</keyword>
<evidence type="ECO:0000256" key="1">
    <source>
        <dbReference type="SAM" id="MobiDB-lite"/>
    </source>
</evidence>
<reference evidence="3 4" key="1">
    <citation type="submission" date="2019-02" db="EMBL/GenBank/DDBJ databases">
        <title>Sequencing the genomes of 1000 actinobacteria strains.</title>
        <authorList>
            <person name="Klenk H.-P."/>
        </authorList>
    </citation>
    <scope>NUCLEOTIDE SEQUENCE [LARGE SCALE GENOMIC DNA]</scope>
    <source>
        <strain evidence="3 4">DSM 44509</strain>
    </source>
</reference>
<evidence type="ECO:0000313" key="3">
    <source>
        <dbReference type="EMBL" id="RZU32543.1"/>
    </source>
</evidence>
<name>A0A4Q7Y8D5_9ACTN</name>
<dbReference type="RefSeq" id="WP_104527961.1">
    <property type="nucleotide sequence ID" value="NZ_POQT01000009.1"/>
</dbReference>
<organism evidence="3 4">
    <name type="scientific">Blastococcus saxobsidens</name>
    <dbReference type="NCBI Taxonomy" id="138336"/>
    <lineage>
        <taxon>Bacteria</taxon>
        <taxon>Bacillati</taxon>
        <taxon>Actinomycetota</taxon>
        <taxon>Actinomycetes</taxon>
        <taxon>Geodermatophilales</taxon>
        <taxon>Geodermatophilaceae</taxon>
        <taxon>Blastococcus</taxon>
    </lineage>
</organism>
<feature type="region of interest" description="Disordered" evidence="1">
    <location>
        <begin position="75"/>
        <end position="113"/>
    </location>
</feature>
<dbReference type="Proteomes" id="UP000292507">
    <property type="component" value="Unassembled WGS sequence"/>
</dbReference>
<feature type="transmembrane region" description="Helical" evidence="2">
    <location>
        <begin position="37"/>
        <end position="55"/>
    </location>
</feature>
<keyword evidence="4" id="KW-1185">Reference proteome</keyword>
<proteinExistence type="predicted"/>
<dbReference type="EMBL" id="SHKV01000001">
    <property type="protein sequence ID" value="RZU32543.1"/>
    <property type="molecule type" value="Genomic_DNA"/>
</dbReference>
<protein>
    <submittedName>
        <fullName evidence="3">Uncharacterized protein</fullName>
    </submittedName>
</protein>
<keyword evidence="2" id="KW-0812">Transmembrane</keyword>
<accession>A0A4Q7Y8D5</accession>
<evidence type="ECO:0000313" key="4">
    <source>
        <dbReference type="Proteomes" id="UP000292507"/>
    </source>
</evidence>
<keyword evidence="2" id="KW-0472">Membrane</keyword>
<feature type="compositionally biased region" description="Low complexity" evidence="1">
    <location>
        <begin position="103"/>
        <end position="113"/>
    </location>
</feature>
<comment type="caution">
    <text evidence="3">The sequence shown here is derived from an EMBL/GenBank/DDBJ whole genome shotgun (WGS) entry which is preliminary data.</text>
</comment>
<dbReference type="AlphaFoldDB" id="A0A4Q7Y8D5"/>
<sequence length="113" mass="12259">MTQESSPTRRTSPLLAVGVVVGLAVAAGTFWVLDTILAAFVAIVLVVGLAMAVAAHDWDRHASFEERELARARKRAEKWERDAPARARDRAKWEAHQARKAGKAGTTGTDGPR</sequence>
<gene>
    <name evidence="3" type="ORF">BKA19_2238</name>
</gene>
<feature type="compositionally biased region" description="Basic and acidic residues" evidence="1">
    <location>
        <begin position="75"/>
        <end position="97"/>
    </location>
</feature>